<evidence type="ECO:0000313" key="4">
    <source>
        <dbReference type="Proteomes" id="UP000502508"/>
    </source>
</evidence>
<evidence type="ECO:0000256" key="1">
    <source>
        <dbReference type="SAM" id="SignalP"/>
    </source>
</evidence>
<keyword evidence="1" id="KW-0732">Signal</keyword>
<dbReference type="Pfam" id="PF00652">
    <property type="entry name" value="Ricin_B_lectin"/>
    <property type="match status" value="1"/>
</dbReference>
<dbReference type="InterPro" id="IPR035992">
    <property type="entry name" value="Ricin_B-like_lectins"/>
</dbReference>
<dbReference type="EMBL" id="AP022870">
    <property type="protein sequence ID" value="BCB76748.1"/>
    <property type="molecule type" value="Genomic_DNA"/>
</dbReference>
<reference evidence="3 4" key="2">
    <citation type="submission" date="2020-03" db="EMBL/GenBank/DDBJ databases">
        <authorList>
            <person name="Ichikawa N."/>
            <person name="Kimura A."/>
            <person name="Kitahashi Y."/>
            <person name="Uohara A."/>
        </authorList>
    </citation>
    <scope>NUCLEOTIDE SEQUENCE [LARGE SCALE GENOMIC DNA]</scope>
    <source>
        <strain evidence="3 4">NBRC 107702</strain>
    </source>
</reference>
<evidence type="ECO:0000259" key="2">
    <source>
        <dbReference type="SMART" id="SM00458"/>
    </source>
</evidence>
<name>A0A6F8XSM3_9ACTN</name>
<dbReference type="PROSITE" id="PS50231">
    <property type="entry name" value="RICIN_B_LECTIN"/>
    <property type="match status" value="1"/>
</dbReference>
<dbReference type="InterPro" id="IPR000772">
    <property type="entry name" value="Ricin_B_lectin"/>
</dbReference>
<sequence>MKRTLSRLFAAAMIAATIVGIAAVPAQAAESRGIIFSTINGNRRCVDVPASSTVVGKKIQTWSCHNPRRTNQIFETDAPLYNEITYVENVNSGLCLAGWANGSQVTQELCSHPNTSWVVRGSPELNAGEFFLQLYGTDRCLAFPSAGTANGTPLITWTCRYSRTNPEQIWKVTP</sequence>
<proteinExistence type="predicted"/>
<dbReference type="Proteomes" id="UP000502508">
    <property type="component" value="Chromosome"/>
</dbReference>
<dbReference type="CDD" id="cd00161">
    <property type="entry name" value="beta-trefoil_Ricin-like"/>
    <property type="match status" value="1"/>
</dbReference>
<feature type="signal peptide" evidence="1">
    <location>
        <begin position="1"/>
        <end position="28"/>
    </location>
</feature>
<dbReference type="AlphaFoldDB" id="A0A6F8XSM3"/>
<dbReference type="SMART" id="SM00458">
    <property type="entry name" value="RICIN"/>
    <property type="match status" value="1"/>
</dbReference>
<organism evidence="3 4">
    <name type="scientific">Phytohabitans flavus</name>
    <dbReference type="NCBI Taxonomy" id="1076124"/>
    <lineage>
        <taxon>Bacteria</taxon>
        <taxon>Bacillati</taxon>
        <taxon>Actinomycetota</taxon>
        <taxon>Actinomycetes</taxon>
        <taxon>Micromonosporales</taxon>
        <taxon>Micromonosporaceae</taxon>
    </lineage>
</organism>
<dbReference type="Gene3D" id="2.80.10.50">
    <property type="match status" value="1"/>
</dbReference>
<dbReference type="KEGG" id="pfla:Pflav_031580"/>
<feature type="chain" id="PRO_5026187975" description="Ricin B lectin domain-containing protein" evidence="1">
    <location>
        <begin position="29"/>
        <end position="174"/>
    </location>
</feature>
<keyword evidence="4" id="KW-1185">Reference proteome</keyword>
<feature type="domain" description="Ricin B lectin" evidence="2">
    <location>
        <begin position="32"/>
        <end position="173"/>
    </location>
</feature>
<protein>
    <recommendedName>
        <fullName evidence="2">Ricin B lectin domain-containing protein</fullName>
    </recommendedName>
</protein>
<gene>
    <name evidence="3" type="ORF">Pflav_031580</name>
</gene>
<dbReference type="SUPFAM" id="SSF50370">
    <property type="entry name" value="Ricin B-like lectins"/>
    <property type="match status" value="1"/>
</dbReference>
<evidence type="ECO:0000313" key="3">
    <source>
        <dbReference type="EMBL" id="BCB76748.1"/>
    </source>
</evidence>
<accession>A0A6F8XSM3</accession>
<reference evidence="3 4" key="1">
    <citation type="submission" date="2020-03" db="EMBL/GenBank/DDBJ databases">
        <title>Whole genome shotgun sequence of Phytohabitans flavus NBRC 107702.</title>
        <authorList>
            <person name="Komaki H."/>
            <person name="Tamura T."/>
        </authorList>
    </citation>
    <scope>NUCLEOTIDE SEQUENCE [LARGE SCALE GENOMIC DNA]</scope>
    <source>
        <strain evidence="3 4">NBRC 107702</strain>
    </source>
</reference>
<dbReference type="RefSeq" id="WP_173036723.1">
    <property type="nucleotide sequence ID" value="NZ_AP022870.1"/>
</dbReference>